<dbReference type="EMBL" id="UHIC01000001">
    <property type="protein sequence ID" value="SUO93400.1"/>
    <property type="molecule type" value="Genomic_DNA"/>
</dbReference>
<gene>
    <name evidence="10" type="primary">bepC</name>
    <name evidence="10" type="ORF">NCTC13337_00212</name>
</gene>
<proteinExistence type="inferred from homology"/>
<keyword evidence="9" id="KW-0732">Signal</keyword>
<dbReference type="InterPro" id="IPR003423">
    <property type="entry name" value="OMP_efflux"/>
</dbReference>
<dbReference type="PANTHER" id="PTHR30026">
    <property type="entry name" value="OUTER MEMBRANE PROTEIN TOLC"/>
    <property type="match status" value="1"/>
</dbReference>
<evidence type="ECO:0000256" key="2">
    <source>
        <dbReference type="ARBA" id="ARBA00007613"/>
    </source>
</evidence>
<keyword evidence="8" id="KW-0175">Coiled coil</keyword>
<evidence type="ECO:0000256" key="4">
    <source>
        <dbReference type="ARBA" id="ARBA00022452"/>
    </source>
</evidence>
<evidence type="ECO:0000313" key="10">
    <source>
        <dbReference type="EMBL" id="SUO93400.1"/>
    </source>
</evidence>
<dbReference type="Proteomes" id="UP000254601">
    <property type="component" value="Unassembled WGS sequence"/>
</dbReference>
<dbReference type="SUPFAM" id="SSF56954">
    <property type="entry name" value="Outer membrane efflux proteins (OEP)"/>
    <property type="match status" value="1"/>
</dbReference>
<feature type="coiled-coil region" evidence="8">
    <location>
        <begin position="305"/>
        <end position="357"/>
    </location>
</feature>
<evidence type="ECO:0000256" key="6">
    <source>
        <dbReference type="ARBA" id="ARBA00023136"/>
    </source>
</evidence>
<dbReference type="InterPro" id="IPR051906">
    <property type="entry name" value="TolC-like"/>
</dbReference>
<dbReference type="GO" id="GO:0015288">
    <property type="term" value="F:porin activity"/>
    <property type="evidence" value="ECO:0007669"/>
    <property type="project" value="TreeGrafter"/>
</dbReference>
<evidence type="ECO:0000313" key="11">
    <source>
        <dbReference type="Proteomes" id="UP000254601"/>
    </source>
</evidence>
<evidence type="ECO:0000256" key="1">
    <source>
        <dbReference type="ARBA" id="ARBA00004442"/>
    </source>
</evidence>
<dbReference type="Pfam" id="PF02321">
    <property type="entry name" value="OEP"/>
    <property type="match status" value="1"/>
</dbReference>
<keyword evidence="4" id="KW-1134">Transmembrane beta strand</keyword>
<keyword evidence="11" id="KW-1185">Reference proteome</keyword>
<evidence type="ECO:0000256" key="9">
    <source>
        <dbReference type="SAM" id="SignalP"/>
    </source>
</evidence>
<accession>A0A380ML87</accession>
<dbReference type="OrthoDB" id="8600604at2"/>
<dbReference type="GO" id="GO:0015562">
    <property type="term" value="F:efflux transmembrane transporter activity"/>
    <property type="evidence" value="ECO:0007669"/>
    <property type="project" value="InterPro"/>
</dbReference>
<protein>
    <submittedName>
        <fullName evidence="10">Outer membrane efflux protein BepC</fullName>
    </submittedName>
</protein>
<name>A0A380ML87_9GAMM</name>
<reference evidence="10 11" key="1">
    <citation type="submission" date="2018-06" db="EMBL/GenBank/DDBJ databases">
        <authorList>
            <consortium name="Pathogen Informatics"/>
            <person name="Doyle S."/>
        </authorList>
    </citation>
    <scope>NUCLEOTIDE SEQUENCE [LARGE SCALE GENOMIC DNA]</scope>
    <source>
        <strain evidence="10 11">NCTC13337</strain>
    </source>
</reference>
<keyword evidence="6" id="KW-0472">Membrane</keyword>
<evidence type="ECO:0000256" key="5">
    <source>
        <dbReference type="ARBA" id="ARBA00022692"/>
    </source>
</evidence>
<feature type="signal peptide" evidence="9">
    <location>
        <begin position="1"/>
        <end position="23"/>
    </location>
</feature>
<keyword evidence="3" id="KW-0813">Transport</keyword>
<dbReference type="AlphaFoldDB" id="A0A380ML87"/>
<keyword evidence="7" id="KW-0998">Cell outer membrane</keyword>
<evidence type="ECO:0000256" key="7">
    <source>
        <dbReference type="ARBA" id="ARBA00023237"/>
    </source>
</evidence>
<evidence type="ECO:0000256" key="8">
    <source>
        <dbReference type="SAM" id="Coils"/>
    </source>
</evidence>
<dbReference type="Gene3D" id="1.20.1600.10">
    <property type="entry name" value="Outer membrane efflux proteins (OEP)"/>
    <property type="match status" value="1"/>
</dbReference>
<organism evidence="10 11">
    <name type="scientific">Suttonella ornithocola</name>
    <dbReference type="NCBI Taxonomy" id="279832"/>
    <lineage>
        <taxon>Bacteria</taxon>
        <taxon>Pseudomonadati</taxon>
        <taxon>Pseudomonadota</taxon>
        <taxon>Gammaproteobacteria</taxon>
        <taxon>Cardiobacteriales</taxon>
        <taxon>Cardiobacteriaceae</taxon>
        <taxon>Suttonella</taxon>
    </lineage>
</organism>
<dbReference type="GO" id="GO:1990281">
    <property type="term" value="C:efflux pump complex"/>
    <property type="evidence" value="ECO:0007669"/>
    <property type="project" value="TreeGrafter"/>
</dbReference>
<feature type="chain" id="PRO_5017069985" evidence="9">
    <location>
        <begin position="24"/>
        <end position="472"/>
    </location>
</feature>
<keyword evidence="5" id="KW-0812">Transmembrane</keyword>
<comment type="similarity">
    <text evidence="2">Belongs to the outer membrane factor (OMF) (TC 1.B.17) family.</text>
</comment>
<comment type="subcellular location">
    <subcellularLocation>
        <location evidence="1">Cell outer membrane</location>
    </subcellularLocation>
</comment>
<sequence>MRFVLHKHLLLIALLITASYASARDLAEILRSSAMNNPEILEAQANQAVSQAALEQARAARYPTVQATANQPMINTMSNSHQFTPGLKANWTLYDFGKISADIKRGEVEEQYYGYKLNEKSDEWAYKLAGYYLEALYAKMQLEAAKDNLALHNHIVSQLKIINQYDPGRRSELTQAEARLVKVQESIVSYERTLGLSLRKIARYVQPAVGAAELTDPFTKLSAQDLLEQYPLTDERLTKNSSYLAQEKELQRNQANLEIAKRARYPSIDVQAQADRKDAAVYLTMSIDVFDRKKAPAITEQQYRISAAKAQMDQLVDNLKQQAELAIIDMQKNRAQIDIADRQIAALQQVVVDYEDQFKIATRTLLNVVDAYGELAGAKMSKVSAQYQLMLAKLEYLSAVGGLSRWAQMPELYRSNTQKSPTATFYPPEPLILTSYDVSKETETKQNFVSVDQNGDLIIIQQPSAASAVKKQ</sequence>
<dbReference type="GO" id="GO:0009279">
    <property type="term" value="C:cell outer membrane"/>
    <property type="evidence" value="ECO:0007669"/>
    <property type="project" value="UniProtKB-SubCell"/>
</dbReference>
<dbReference type="PANTHER" id="PTHR30026:SF22">
    <property type="entry name" value="OUTER MEMBRANE EFFLUX PROTEIN"/>
    <property type="match status" value="1"/>
</dbReference>
<evidence type="ECO:0000256" key="3">
    <source>
        <dbReference type="ARBA" id="ARBA00022448"/>
    </source>
</evidence>